<dbReference type="EMBL" id="VWSF01000001">
    <property type="protein sequence ID" value="KAA5549507.1"/>
    <property type="molecule type" value="Genomic_DNA"/>
</dbReference>
<dbReference type="Proteomes" id="UP000323426">
    <property type="component" value="Unassembled WGS sequence"/>
</dbReference>
<reference evidence="3 4" key="1">
    <citation type="submission" date="2019-09" db="EMBL/GenBank/DDBJ databases">
        <title>Genome sequence and assembly of Adhaeribacter sp.</title>
        <authorList>
            <person name="Chhetri G."/>
        </authorList>
    </citation>
    <scope>NUCLEOTIDE SEQUENCE [LARGE SCALE GENOMIC DNA]</scope>
    <source>
        <strain evidence="3 4">DK36</strain>
    </source>
</reference>
<dbReference type="Pfam" id="PF04468">
    <property type="entry name" value="PSP1"/>
    <property type="match status" value="1"/>
</dbReference>
<keyword evidence="4" id="KW-1185">Reference proteome</keyword>
<feature type="compositionally biased region" description="Basic residues" evidence="1">
    <location>
        <begin position="323"/>
        <end position="333"/>
    </location>
</feature>
<dbReference type="GO" id="GO:0005737">
    <property type="term" value="C:cytoplasm"/>
    <property type="evidence" value="ECO:0007669"/>
    <property type="project" value="TreeGrafter"/>
</dbReference>
<evidence type="ECO:0000313" key="4">
    <source>
        <dbReference type="Proteomes" id="UP000323426"/>
    </source>
</evidence>
<feature type="domain" description="PSP1 C-terminal" evidence="2">
    <location>
        <begin position="75"/>
        <end position="160"/>
    </location>
</feature>
<dbReference type="InterPro" id="IPR047767">
    <property type="entry name" value="PSP1-like"/>
</dbReference>
<dbReference type="InterPro" id="IPR007557">
    <property type="entry name" value="PSP1_C"/>
</dbReference>
<protein>
    <submittedName>
        <fullName evidence="3">Signal peptidase-like protein</fullName>
    </submittedName>
</protein>
<name>A0A5M6DPR7_9BACT</name>
<accession>A0A5M6DPR7</accession>
<comment type="caution">
    <text evidence="3">The sequence shown here is derived from an EMBL/GenBank/DDBJ whole genome shotgun (WGS) entry which is preliminary data.</text>
</comment>
<sequence>MDLPTSFEEFDIVEVRFKGGRKDFFRNSNNLVLTTGDPVVVEVPNGYHVGYVSLKGELVRLQMLKKKVDNNEEIRNIYRIANEKDLDKFALVQDLESSTMYRARGIIQELELKMKLSDVEYQADRSKATFYYSADDRVDFRDLIRKLADEFKVRVEMRQISLRHEAGRLGGIGSCGRELCCSTWLSDFKSVSTTAARYQNLSLNPSKLSGQCGRLKCCLNYELETYLDALKDIPTITKPLQLQKGDAILQKTDIFKRVMWFGFKNDNNWYPAPVERVKEILELNSKGIVVESLTVEEKVEQQKKVELVAQLEGNLERLDEKFKSKKKKKKKNKNNQAPALAGVATAVPEVKSNEPKQNGARNENKPQGNGGSGQGQKKKQHKRPFRDNRDNRDNRPPRSDNRPDKPVSS</sequence>
<dbReference type="NCBIfam" id="NF041131">
    <property type="entry name" value="RicT_YaaT_fam"/>
    <property type="match status" value="1"/>
</dbReference>
<feature type="region of interest" description="Disordered" evidence="1">
    <location>
        <begin position="320"/>
        <end position="409"/>
    </location>
</feature>
<dbReference type="PANTHER" id="PTHR43830">
    <property type="entry name" value="PROTEIN PSP1"/>
    <property type="match status" value="1"/>
</dbReference>
<evidence type="ECO:0000256" key="1">
    <source>
        <dbReference type="SAM" id="MobiDB-lite"/>
    </source>
</evidence>
<gene>
    <name evidence="3" type="ORF">F0145_02670</name>
</gene>
<dbReference type="PANTHER" id="PTHR43830:SF3">
    <property type="entry name" value="PROTEIN PSP1"/>
    <property type="match status" value="1"/>
</dbReference>
<organism evidence="3 4">
    <name type="scientific">Adhaeribacter rhizoryzae</name>
    <dbReference type="NCBI Taxonomy" id="2607907"/>
    <lineage>
        <taxon>Bacteria</taxon>
        <taxon>Pseudomonadati</taxon>
        <taxon>Bacteroidota</taxon>
        <taxon>Cytophagia</taxon>
        <taxon>Cytophagales</taxon>
        <taxon>Hymenobacteraceae</taxon>
        <taxon>Adhaeribacter</taxon>
    </lineage>
</organism>
<dbReference type="AlphaFoldDB" id="A0A5M6DPR7"/>
<dbReference type="PROSITE" id="PS51411">
    <property type="entry name" value="PSP1_C"/>
    <property type="match status" value="1"/>
</dbReference>
<proteinExistence type="predicted"/>
<evidence type="ECO:0000313" key="3">
    <source>
        <dbReference type="EMBL" id="KAA5549507.1"/>
    </source>
</evidence>
<evidence type="ECO:0000259" key="2">
    <source>
        <dbReference type="PROSITE" id="PS51411"/>
    </source>
</evidence>
<feature type="compositionally biased region" description="Basic and acidic residues" evidence="1">
    <location>
        <begin position="385"/>
        <end position="409"/>
    </location>
</feature>